<gene>
    <name evidence="6" type="ORF">GCM10025872_36710</name>
</gene>
<keyword evidence="4" id="KW-0732">Signal</keyword>
<dbReference type="PANTHER" id="PTHR34700:SF4">
    <property type="entry name" value="PHAGE-LIKE ELEMENT PBSX PROTEIN XKDP"/>
    <property type="match status" value="1"/>
</dbReference>
<feature type="region of interest" description="Disordered" evidence="3">
    <location>
        <begin position="97"/>
        <end position="209"/>
    </location>
</feature>
<dbReference type="PROSITE" id="PS51782">
    <property type="entry name" value="LYSM"/>
    <property type="match status" value="1"/>
</dbReference>
<name>A0ABM8HG70_9MICO</name>
<protein>
    <recommendedName>
        <fullName evidence="5">LysM domain-containing protein</fullName>
    </recommendedName>
</protein>
<feature type="compositionally biased region" description="Basic and acidic residues" evidence="3">
    <location>
        <begin position="182"/>
        <end position="195"/>
    </location>
</feature>
<organism evidence="6">
    <name type="scientific">Barrientosiimonas endolithica</name>
    <dbReference type="NCBI Taxonomy" id="1535208"/>
    <lineage>
        <taxon>Bacteria</taxon>
        <taxon>Bacillati</taxon>
        <taxon>Actinomycetota</taxon>
        <taxon>Actinomycetes</taxon>
        <taxon>Micrococcales</taxon>
        <taxon>Dermacoccaceae</taxon>
        <taxon>Barrientosiimonas</taxon>
    </lineage>
</organism>
<reference evidence="6" key="2">
    <citation type="submission" date="2023-02" db="EMBL/GenBank/DDBJ databases">
        <authorList>
            <person name="Sun Q."/>
            <person name="Mori K."/>
        </authorList>
    </citation>
    <scope>NUCLEOTIDE SEQUENCE</scope>
    <source>
        <strain evidence="6">NBRC 110608</strain>
    </source>
</reference>
<reference evidence="6" key="1">
    <citation type="journal article" date="2014" name="Int. J. Syst. Evol. Microbiol.">
        <title>Complete genome of a new Firmicutes species belonging to the dominant human colonic microbiota ('Ruminococcus bicirculans') reveals two chromosomes and a selective capacity to utilize plant glucans.</title>
        <authorList>
            <consortium name="NISC Comparative Sequencing Program"/>
            <person name="Wegmann U."/>
            <person name="Louis P."/>
            <person name="Goesmann A."/>
            <person name="Henrissat B."/>
            <person name="Duncan S.H."/>
            <person name="Flint H.J."/>
        </authorList>
    </citation>
    <scope>NUCLEOTIDE SEQUENCE</scope>
    <source>
        <strain evidence="6">NBRC 110608</strain>
    </source>
</reference>
<dbReference type="InterPro" id="IPR023346">
    <property type="entry name" value="Lysozyme-like_dom_sf"/>
</dbReference>
<evidence type="ECO:0000256" key="2">
    <source>
        <dbReference type="ARBA" id="ARBA00022801"/>
    </source>
</evidence>
<comment type="similarity">
    <text evidence="1">Belongs to the transglycosylase family. Rpf subfamily.</text>
</comment>
<dbReference type="CDD" id="cd13925">
    <property type="entry name" value="RPF"/>
    <property type="match status" value="1"/>
</dbReference>
<dbReference type="InterPro" id="IPR010618">
    <property type="entry name" value="RPF"/>
</dbReference>
<keyword evidence="2" id="KW-0378">Hydrolase</keyword>
<dbReference type="SUPFAM" id="SSF54106">
    <property type="entry name" value="LysM domain"/>
    <property type="match status" value="1"/>
</dbReference>
<dbReference type="Pfam" id="PF01476">
    <property type="entry name" value="LysM"/>
    <property type="match status" value="1"/>
</dbReference>
<dbReference type="RefSeq" id="WP_276489341.1">
    <property type="nucleotide sequence ID" value="NZ_AP027735.1"/>
</dbReference>
<evidence type="ECO:0000256" key="3">
    <source>
        <dbReference type="SAM" id="MobiDB-lite"/>
    </source>
</evidence>
<feature type="compositionally biased region" description="Low complexity" evidence="3">
    <location>
        <begin position="114"/>
        <end position="123"/>
    </location>
</feature>
<dbReference type="InterPro" id="IPR052196">
    <property type="entry name" value="Bact_Kbp"/>
</dbReference>
<evidence type="ECO:0000256" key="4">
    <source>
        <dbReference type="SAM" id="SignalP"/>
    </source>
</evidence>
<dbReference type="Pfam" id="PF06737">
    <property type="entry name" value="Transglycosylas"/>
    <property type="match status" value="1"/>
</dbReference>
<dbReference type="EMBL" id="AP027735">
    <property type="protein sequence ID" value="BDZ60014.1"/>
    <property type="molecule type" value="Genomic_DNA"/>
</dbReference>
<feature type="domain" description="LysM" evidence="5">
    <location>
        <begin position="213"/>
        <end position="260"/>
    </location>
</feature>
<evidence type="ECO:0000256" key="1">
    <source>
        <dbReference type="ARBA" id="ARBA00010830"/>
    </source>
</evidence>
<dbReference type="InterPro" id="IPR036779">
    <property type="entry name" value="LysM_dom_sf"/>
</dbReference>
<dbReference type="Gene3D" id="1.10.530.10">
    <property type="match status" value="1"/>
</dbReference>
<dbReference type="InterPro" id="IPR018392">
    <property type="entry name" value="LysM"/>
</dbReference>
<feature type="compositionally biased region" description="Basic and acidic residues" evidence="3">
    <location>
        <begin position="128"/>
        <end position="174"/>
    </location>
</feature>
<feature type="signal peptide" evidence="4">
    <location>
        <begin position="1"/>
        <end position="33"/>
    </location>
</feature>
<feature type="chain" id="PRO_5045432307" description="LysM domain-containing protein" evidence="4">
    <location>
        <begin position="34"/>
        <end position="262"/>
    </location>
</feature>
<evidence type="ECO:0000259" key="5">
    <source>
        <dbReference type="PROSITE" id="PS51782"/>
    </source>
</evidence>
<dbReference type="SUPFAM" id="SSF53955">
    <property type="entry name" value="Lysozyme-like"/>
    <property type="match status" value="1"/>
</dbReference>
<accession>A0ABM8HG70</accession>
<dbReference type="SMART" id="SM00257">
    <property type="entry name" value="LysM"/>
    <property type="match status" value="1"/>
</dbReference>
<dbReference type="CDD" id="cd00118">
    <property type="entry name" value="LysM"/>
    <property type="match status" value="1"/>
</dbReference>
<dbReference type="PANTHER" id="PTHR34700">
    <property type="entry name" value="POTASSIUM BINDING PROTEIN KBP"/>
    <property type="match status" value="1"/>
</dbReference>
<proteinExistence type="inferred from homology"/>
<sequence length="262" mass="28015">MLNNRKARVTTLAATGAATIAAVTVGGAAPANADTGVWDRVAQCESGGNWSINTGNGYYGGLQFSLSTWRAFGGSGMPNQASKAEQIRVAQRTLAAQGPGAWPVCSKRAGLTASNGGSSSSSSVDTQEQERETEAPQRRTETRERNNDRPERTETRERSSRSSERAEVKQDAPAKKSTHKSSKSEKKSFSKSEKKSTKHTHKKSVPSVKASNETITVKAGDTLGKLAEKHGIDSWRTLWAANSKTVSNPNLIFVGQVLNLPA</sequence>
<dbReference type="Gene3D" id="3.10.350.10">
    <property type="entry name" value="LysM domain"/>
    <property type="match status" value="1"/>
</dbReference>
<evidence type="ECO:0000313" key="6">
    <source>
        <dbReference type="EMBL" id="BDZ60014.1"/>
    </source>
</evidence>